<evidence type="ECO:0000256" key="1">
    <source>
        <dbReference type="SAM" id="SignalP"/>
    </source>
</evidence>
<name>A0A7W8KJA9_9DEIO</name>
<keyword evidence="5" id="KW-1185">Reference proteome</keyword>
<protein>
    <submittedName>
        <fullName evidence="3">Uncharacterized protein</fullName>
    </submittedName>
</protein>
<proteinExistence type="predicted"/>
<reference evidence="2" key="1">
    <citation type="journal article" date="2014" name="Int. J. Syst. Evol. Microbiol.">
        <title>Complete genome of a new Firmicutes species belonging to the dominant human colonic microbiota ('Ruminococcus bicirculans') reveals two chromosomes and a selective capacity to utilize plant glucans.</title>
        <authorList>
            <consortium name="NISC Comparative Sequencing Program"/>
            <person name="Wegmann U."/>
            <person name="Louis P."/>
            <person name="Goesmann A."/>
            <person name="Henrissat B."/>
            <person name="Duncan S.H."/>
            <person name="Flint H.J."/>
        </authorList>
    </citation>
    <scope>NUCLEOTIDE SEQUENCE</scope>
    <source>
        <strain evidence="2">CGMCC 1.18437</strain>
    </source>
</reference>
<dbReference type="EMBL" id="BNAJ01000017">
    <property type="protein sequence ID" value="GHF62920.1"/>
    <property type="molecule type" value="Genomic_DNA"/>
</dbReference>
<evidence type="ECO:0000313" key="4">
    <source>
        <dbReference type="Proteomes" id="UP000539473"/>
    </source>
</evidence>
<reference evidence="5" key="2">
    <citation type="journal article" date="2019" name="Int. J. Syst. Evol. Microbiol.">
        <title>The Global Catalogue of Microorganisms (GCM) 10K type strain sequencing project: providing services to taxonomists for standard genome sequencing and annotation.</title>
        <authorList>
            <consortium name="The Broad Institute Genomics Platform"/>
            <consortium name="The Broad Institute Genome Sequencing Center for Infectious Disease"/>
            <person name="Wu L."/>
            <person name="Ma J."/>
        </authorList>
    </citation>
    <scope>NUCLEOTIDE SEQUENCE [LARGE SCALE GENOMIC DNA]</scope>
    <source>
        <strain evidence="5">CGMCC 1.18437</strain>
    </source>
</reference>
<keyword evidence="1" id="KW-0732">Signal</keyword>
<gene>
    <name evidence="2" type="ORF">GCM10017781_43720</name>
    <name evidence="3" type="ORF">HNQ07_004452</name>
</gene>
<evidence type="ECO:0000313" key="5">
    <source>
        <dbReference type="Proteomes" id="UP000619376"/>
    </source>
</evidence>
<organism evidence="3 4">
    <name type="scientific">Deinococcus metalli</name>
    <dbReference type="NCBI Taxonomy" id="1141878"/>
    <lineage>
        <taxon>Bacteria</taxon>
        <taxon>Thermotogati</taxon>
        <taxon>Deinococcota</taxon>
        <taxon>Deinococci</taxon>
        <taxon>Deinococcales</taxon>
        <taxon>Deinococcaceae</taxon>
        <taxon>Deinococcus</taxon>
    </lineage>
</organism>
<evidence type="ECO:0000313" key="2">
    <source>
        <dbReference type="EMBL" id="GHF62920.1"/>
    </source>
</evidence>
<dbReference type="Proteomes" id="UP000619376">
    <property type="component" value="Unassembled WGS sequence"/>
</dbReference>
<feature type="chain" id="PRO_5031356727" evidence="1">
    <location>
        <begin position="21"/>
        <end position="163"/>
    </location>
</feature>
<accession>A0A7W8KJA9</accession>
<feature type="signal peptide" evidence="1">
    <location>
        <begin position="1"/>
        <end position="20"/>
    </location>
</feature>
<comment type="caution">
    <text evidence="3">The sequence shown here is derived from an EMBL/GenBank/DDBJ whole genome shotgun (WGS) entry which is preliminary data.</text>
</comment>
<evidence type="ECO:0000313" key="3">
    <source>
        <dbReference type="EMBL" id="MBB5378945.1"/>
    </source>
</evidence>
<dbReference type="AlphaFoldDB" id="A0A7W8KJA9"/>
<dbReference type="RefSeq" id="WP_184115813.1">
    <property type="nucleotide sequence ID" value="NZ_BNAJ01000017.1"/>
</dbReference>
<dbReference type="PROSITE" id="PS51257">
    <property type="entry name" value="PROKAR_LIPOPROTEIN"/>
    <property type="match status" value="1"/>
</dbReference>
<reference evidence="2" key="4">
    <citation type="submission" date="2024-05" db="EMBL/GenBank/DDBJ databases">
        <authorList>
            <person name="Sun Q."/>
            <person name="Zhou Y."/>
        </authorList>
    </citation>
    <scope>NUCLEOTIDE SEQUENCE</scope>
    <source>
        <strain evidence="2">CGMCC 1.18437</strain>
    </source>
</reference>
<dbReference type="EMBL" id="JACHFK010000017">
    <property type="protein sequence ID" value="MBB5378945.1"/>
    <property type="molecule type" value="Genomic_DNA"/>
</dbReference>
<dbReference type="Proteomes" id="UP000539473">
    <property type="component" value="Unassembled WGS sequence"/>
</dbReference>
<reference evidence="3 4" key="3">
    <citation type="submission" date="2020-08" db="EMBL/GenBank/DDBJ databases">
        <title>Genomic Encyclopedia of Type Strains, Phase IV (KMG-IV): sequencing the most valuable type-strain genomes for metagenomic binning, comparative biology and taxonomic classification.</title>
        <authorList>
            <person name="Goeker M."/>
        </authorList>
    </citation>
    <scope>NUCLEOTIDE SEQUENCE [LARGE SCALE GENOMIC DNA]</scope>
    <source>
        <strain evidence="3 4">DSM 27521</strain>
    </source>
</reference>
<sequence length="163" mass="16902">MPTRLPGSSLLLCTLFVGLAACGQTSGPAAGNLQPQTIPSPTLNLSPNLTVEGITPVPGGRWVVFGTTSSRFSTSTVNRLQVYVNGTLVGSTGAAECSAPGVDCMYYKNPAGTNGGDWFAQYTSPAFWNPPVLGRTYTLTVKSYDALGSVKTVTKTASGGNLY</sequence>